<dbReference type="PANTHER" id="PTHR33169">
    <property type="entry name" value="PADR-FAMILY TRANSCRIPTIONAL REGULATOR"/>
    <property type="match status" value="1"/>
</dbReference>
<comment type="caution">
    <text evidence="2">The sequence shown here is derived from an EMBL/GenBank/DDBJ whole genome shotgun (WGS) entry which is preliminary data.</text>
</comment>
<reference evidence="2" key="2">
    <citation type="submission" date="2021-04" db="EMBL/GenBank/DDBJ databases">
        <authorList>
            <person name="Gilroy R."/>
        </authorList>
    </citation>
    <scope>NUCLEOTIDE SEQUENCE</scope>
    <source>
        <strain evidence="2">CHK186-1790</strain>
    </source>
</reference>
<dbReference type="Proteomes" id="UP000823882">
    <property type="component" value="Unassembled WGS sequence"/>
</dbReference>
<feature type="domain" description="Transcription regulator PadR N-terminal" evidence="1">
    <location>
        <begin position="18"/>
        <end position="85"/>
    </location>
</feature>
<protein>
    <submittedName>
        <fullName evidence="2">PadR family transcriptional regulator</fullName>
    </submittedName>
</protein>
<accession>A0A9D2T0F9</accession>
<dbReference type="Pfam" id="PF03551">
    <property type="entry name" value="PadR"/>
    <property type="match status" value="1"/>
</dbReference>
<dbReference type="SUPFAM" id="SSF46785">
    <property type="entry name" value="Winged helix' DNA-binding domain"/>
    <property type="match status" value="1"/>
</dbReference>
<dbReference type="EMBL" id="DWWJ01000188">
    <property type="protein sequence ID" value="HJC41877.1"/>
    <property type="molecule type" value="Genomic_DNA"/>
</dbReference>
<dbReference type="Gene3D" id="1.10.10.10">
    <property type="entry name" value="Winged helix-like DNA-binding domain superfamily/Winged helix DNA-binding domain"/>
    <property type="match status" value="1"/>
</dbReference>
<organism evidence="2 3">
    <name type="scientific">Candidatus Intestinimonas pullistercoris</name>
    <dbReference type="NCBI Taxonomy" id="2838623"/>
    <lineage>
        <taxon>Bacteria</taxon>
        <taxon>Bacillati</taxon>
        <taxon>Bacillota</taxon>
        <taxon>Clostridia</taxon>
        <taxon>Eubacteriales</taxon>
        <taxon>Intestinimonas</taxon>
    </lineage>
</organism>
<gene>
    <name evidence="2" type="ORF">H9701_10060</name>
</gene>
<evidence type="ECO:0000313" key="2">
    <source>
        <dbReference type="EMBL" id="HJC41877.1"/>
    </source>
</evidence>
<dbReference type="PANTHER" id="PTHR33169:SF13">
    <property type="entry name" value="PADR-FAMILY TRANSCRIPTIONAL REGULATOR"/>
    <property type="match status" value="1"/>
</dbReference>
<proteinExistence type="predicted"/>
<dbReference type="InterPro" id="IPR036388">
    <property type="entry name" value="WH-like_DNA-bd_sf"/>
</dbReference>
<dbReference type="InterPro" id="IPR005149">
    <property type="entry name" value="Tscrpt_reg_PadR_N"/>
</dbReference>
<reference evidence="2" key="1">
    <citation type="journal article" date="2021" name="PeerJ">
        <title>Extensive microbial diversity within the chicken gut microbiome revealed by metagenomics and culture.</title>
        <authorList>
            <person name="Gilroy R."/>
            <person name="Ravi A."/>
            <person name="Getino M."/>
            <person name="Pursley I."/>
            <person name="Horton D.L."/>
            <person name="Alikhan N.F."/>
            <person name="Baker D."/>
            <person name="Gharbi K."/>
            <person name="Hall N."/>
            <person name="Watson M."/>
            <person name="Adriaenssens E.M."/>
            <person name="Foster-Nyarko E."/>
            <person name="Jarju S."/>
            <person name="Secka A."/>
            <person name="Antonio M."/>
            <person name="Oren A."/>
            <person name="Chaudhuri R.R."/>
            <person name="La Ragione R."/>
            <person name="Hildebrand F."/>
            <person name="Pallen M.J."/>
        </authorList>
    </citation>
    <scope>NUCLEOTIDE SEQUENCE</scope>
    <source>
        <strain evidence="2">CHK186-1790</strain>
    </source>
</reference>
<dbReference type="InterPro" id="IPR036390">
    <property type="entry name" value="WH_DNA-bd_sf"/>
</dbReference>
<sequence length="105" mass="11812">MSKKALGTLTETMFYVLMSFLKTERCGTEVAEFVVQKTRGRVRLGPGTLYTILGKFEEEGLLKEVAVEGRKRTYQLTDQGRALYQEEVARLRACVADADSEEVQA</sequence>
<name>A0A9D2T0F9_9FIRM</name>
<dbReference type="AlphaFoldDB" id="A0A9D2T0F9"/>
<dbReference type="InterPro" id="IPR052509">
    <property type="entry name" value="Metal_resp_DNA-bind_regulator"/>
</dbReference>
<evidence type="ECO:0000259" key="1">
    <source>
        <dbReference type="Pfam" id="PF03551"/>
    </source>
</evidence>
<evidence type="ECO:0000313" key="3">
    <source>
        <dbReference type="Proteomes" id="UP000823882"/>
    </source>
</evidence>